<dbReference type="Proteomes" id="UP000323876">
    <property type="component" value="Unassembled WGS sequence"/>
</dbReference>
<dbReference type="OrthoDB" id="329481at2"/>
<feature type="DNA-binding region" description="H-T-H motif" evidence="4">
    <location>
        <begin position="40"/>
        <end position="59"/>
    </location>
</feature>
<dbReference type="InterPro" id="IPR036271">
    <property type="entry name" value="Tet_transcr_reg_TetR-rel_C_sf"/>
</dbReference>
<dbReference type="InterPro" id="IPR009057">
    <property type="entry name" value="Homeodomain-like_sf"/>
</dbReference>
<evidence type="ECO:0000256" key="2">
    <source>
        <dbReference type="ARBA" id="ARBA00023125"/>
    </source>
</evidence>
<dbReference type="InterPro" id="IPR001647">
    <property type="entry name" value="HTH_TetR"/>
</dbReference>
<dbReference type="GO" id="GO:0003677">
    <property type="term" value="F:DNA binding"/>
    <property type="evidence" value="ECO:0007669"/>
    <property type="project" value="UniProtKB-UniRule"/>
</dbReference>
<evidence type="ECO:0000256" key="4">
    <source>
        <dbReference type="PROSITE-ProRule" id="PRU00335"/>
    </source>
</evidence>
<evidence type="ECO:0000313" key="7">
    <source>
        <dbReference type="Proteomes" id="UP000323876"/>
    </source>
</evidence>
<dbReference type="GO" id="GO:0045892">
    <property type="term" value="P:negative regulation of DNA-templated transcription"/>
    <property type="evidence" value="ECO:0007669"/>
    <property type="project" value="InterPro"/>
</dbReference>
<reference evidence="6 7" key="1">
    <citation type="submission" date="2019-09" db="EMBL/GenBank/DDBJ databases">
        <authorList>
            <person name="Wang X."/>
        </authorList>
    </citation>
    <scope>NUCLEOTIDE SEQUENCE [LARGE SCALE GENOMIC DNA]</scope>
    <source>
        <strain evidence="6 7">CICC 11023</strain>
    </source>
</reference>
<dbReference type="AlphaFoldDB" id="A0A5N0EHA6"/>
<evidence type="ECO:0000256" key="1">
    <source>
        <dbReference type="ARBA" id="ARBA00023015"/>
    </source>
</evidence>
<evidence type="ECO:0000259" key="5">
    <source>
        <dbReference type="PROSITE" id="PS50977"/>
    </source>
</evidence>
<dbReference type="RefSeq" id="WP_150402539.1">
    <property type="nucleotide sequence ID" value="NZ_VXLC01000004.1"/>
</dbReference>
<feature type="domain" description="HTH tetR-type" evidence="5">
    <location>
        <begin position="17"/>
        <end position="77"/>
    </location>
</feature>
<dbReference type="SUPFAM" id="SSF48498">
    <property type="entry name" value="Tetracyclin repressor-like, C-terminal domain"/>
    <property type="match status" value="1"/>
</dbReference>
<dbReference type="PROSITE" id="PS50977">
    <property type="entry name" value="HTH_TETR_2"/>
    <property type="match status" value="1"/>
</dbReference>
<gene>
    <name evidence="6" type="ORF">F3087_15180</name>
</gene>
<accession>A0A5N0EHA6</accession>
<dbReference type="SUPFAM" id="SSF46689">
    <property type="entry name" value="Homeodomain-like"/>
    <property type="match status" value="1"/>
</dbReference>
<keyword evidence="1" id="KW-0805">Transcription regulation</keyword>
<name>A0A5N0EHA6_9NOCA</name>
<protein>
    <submittedName>
        <fullName evidence="6">TetR/AcrR family transcriptional regulator</fullName>
    </submittedName>
</protein>
<evidence type="ECO:0000256" key="3">
    <source>
        <dbReference type="ARBA" id="ARBA00023163"/>
    </source>
</evidence>
<dbReference type="EMBL" id="VXLC01000004">
    <property type="protein sequence ID" value="KAA8888373.1"/>
    <property type="molecule type" value="Genomic_DNA"/>
</dbReference>
<proteinExistence type="predicted"/>
<dbReference type="InterPro" id="IPR004111">
    <property type="entry name" value="Repressor_TetR_C"/>
</dbReference>
<comment type="caution">
    <text evidence="6">The sequence shown here is derived from an EMBL/GenBank/DDBJ whole genome shotgun (WGS) entry which is preliminary data.</text>
</comment>
<keyword evidence="7" id="KW-1185">Reference proteome</keyword>
<dbReference type="Pfam" id="PF02909">
    <property type="entry name" value="TetR_C_1"/>
    <property type="match status" value="1"/>
</dbReference>
<evidence type="ECO:0000313" key="6">
    <source>
        <dbReference type="EMBL" id="KAA8888373.1"/>
    </source>
</evidence>
<keyword evidence="2 4" id="KW-0238">DNA-binding</keyword>
<sequence length="236" mass="25240">MPGSPRPNPRTSPAKAPLSLDAIVAASLDLVDELGCAAVSMRRVAQVLDTGSASLYVYVHDRRELMLLTHDLAVAAVELPAEADGDWRNRLELLVERTVAALAAHRDLAAVAFTEAPTGPHILRLVEEMLRLLRLGGVKDAACAWAVDLLGQYIASAALEAAARAATDEPAESVADTAARLDAVYQALPADDYPTIRELAPLLTVGGSKRETWKLRVILDGILARDADESDRHAAR</sequence>
<keyword evidence="3" id="KW-0804">Transcription</keyword>
<organism evidence="6 7">
    <name type="scientific">Nocardia colli</name>
    <dbReference type="NCBI Taxonomy" id="2545717"/>
    <lineage>
        <taxon>Bacteria</taxon>
        <taxon>Bacillati</taxon>
        <taxon>Actinomycetota</taxon>
        <taxon>Actinomycetes</taxon>
        <taxon>Mycobacteriales</taxon>
        <taxon>Nocardiaceae</taxon>
        <taxon>Nocardia</taxon>
    </lineage>
</organism>
<dbReference type="Gene3D" id="1.10.357.10">
    <property type="entry name" value="Tetracycline Repressor, domain 2"/>
    <property type="match status" value="1"/>
</dbReference>